<name>A0A562QZ67_9BURK</name>
<dbReference type="Gene3D" id="1.10.155.10">
    <property type="entry name" value="Chemotaxis receptor methyltransferase CheR, N-terminal domain"/>
    <property type="match status" value="1"/>
</dbReference>
<feature type="binding site" evidence="6">
    <location>
        <begin position="218"/>
        <end position="219"/>
    </location>
    <ligand>
        <name>S-adenosyl-L-methionine</name>
        <dbReference type="ChEBI" id="CHEBI:59789"/>
    </ligand>
</feature>
<evidence type="ECO:0000256" key="6">
    <source>
        <dbReference type="PIRSR" id="PIRSR000410-1"/>
    </source>
</evidence>
<evidence type="ECO:0000256" key="5">
    <source>
        <dbReference type="PIRNR" id="PIRNR000410"/>
    </source>
</evidence>
<evidence type="ECO:0000313" key="9">
    <source>
        <dbReference type="Proteomes" id="UP000318431"/>
    </source>
</evidence>
<dbReference type="Pfam" id="PF03705">
    <property type="entry name" value="CheR_N"/>
    <property type="match status" value="1"/>
</dbReference>
<gene>
    <name evidence="8" type="ORF">IP91_04220</name>
</gene>
<accession>A0A562QZ67</accession>
<evidence type="ECO:0000256" key="2">
    <source>
        <dbReference type="ARBA" id="ARBA00022603"/>
    </source>
</evidence>
<dbReference type="GO" id="GO:0008983">
    <property type="term" value="F:protein-glutamate O-methyltransferase activity"/>
    <property type="evidence" value="ECO:0007669"/>
    <property type="project" value="UniProtKB-EC"/>
</dbReference>
<dbReference type="EMBL" id="VLLB01000009">
    <property type="protein sequence ID" value="TWI62111.1"/>
    <property type="molecule type" value="Genomic_DNA"/>
</dbReference>
<dbReference type="InterPro" id="IPR050903">
    <property type="entry name" value="Bact_Chemotaxis_MeTrfase"/>
</dbReference>
<protein>
    <recommendedName>
        <fullName evidence="5">Chemotaxis protein methyltransferase</fullName>
        <ecNumber evidence="5">2.1.1.80</ecNumber>
    </recommendedName>
</protein>
<dbReference type="InterPro" id="IPR029063">
    <property type="entry name" value="SAM-dependent_MTases_sf"/>
</dbReference>
<dbReference type="SUPFAM" id="SSF53335">
    <property type="entry name" value="S-adenosyl-L-methionine-dependent methyltransferases"/>
    <property type="match status" value="1"/>
</dbReference>
<evidence type="ECO:0000256" key="4">
    <source>
        <dbReference type="ARBA" id="ARBA00022691"/>
    </source>
</evidence>
<dbReference type="Pfam" id="PF01739">
    <property type="entry name" value="CheR"/>
    <property type="match status" value="1"/>
</dbReference>
<dbReference type="PANTHER" id="PTHR24422:SF26">
    <property type="entry name" value="CHEMOTAXIS PROTEIN METHYLTRANSFERASE"/>
    <property type="match status" value="1"/>
</dbReference>
<dbReference type="PIRSF" id="PIRSF000410">
    <property type="entry name" value="CheR"/>
    <property type="match status" value="1"/>
</dbReference>
<dbReference type="CDD" id="cd02440">
    <property type="entry name" value="AdoMet_MTases"/>
    <property type="match status" value="1"/>
</dbReference>
<evidence type="ECO:0000256" key="1">
    <source>
        <dbReference type="ARBA" id="ARBA00001541"/>
    </source>
</evidence>
<feature type="binding site" evidence="6">
    <location>
        <position position="82"/>
    </location>
    <ligand>
        <name>S-adenosyl-L-methionine</name>
        <dbReference type="ChEBI" id="CHEBI:59789"/>
    </ligand>
</feature>
<dbReference type="InterPro" id="IPR000780">
    <property type="entry name" value="CheR_MeTrfase"/>
</dbReference>
<keyword evidence="2 5" id="KW-0489">Methyltransferase</keyword>
<dbReference type="InterPro" id="IPR036804">
    <property type="entry name" value="CheR_N_sf"/>
</dbReference>
<proteinExistence type="predicted"/>
<evidence type="ECO:0000313" key="8">
    <source>
        <dbReference type="EMBL" id="TWI62111.1"/>
    </source>
</evidence>
<keyword evidence="4 5" id="KW-0949">S-adenosyl-L-methionine</keyword>
<dbReference type="Gene3D" id="3.40.50.150">
    <property type="entry name" value="Vaccinia Virus protein VP39"/>
    <property type="match status" value="1"/>
</dbReference>
<keyword evidence="9" id="KW-1185">Reference proteome</keyword>
<comment type="function">
    <text evidence="5">Methylation of the membrane-bound methyl-accepting chemotaxis proteins (MCP) to form gamma-glutamyl methyl ester residues in MCP.</text>
</comment>
<dbReference type="SMART" id="SM00138">
    <property type="entry name" value="MeTrc"/>
    <property type="match status" value="1"/>
</dbReference>
<dbReference type="InterPro" id="IPR026024">
    <property type="entry name" value="Chemotaxis_MeTrfase_CheR"/>
</dbReference>
<comment type="caution">
    <text evidence="8">The sequence shown here is derived from an EMBL/GenBank/DDBJ whole genome shotgun (WGS) entry which is preliminary data.</text>
</comment>
<dbReference type="PANTHER" id="PTHR24422">
    <property type="entry name" value="CHEMOTAXIS PROTEIN METHYLTRANSFERASE"/>
    <property type="match status" value="1"/>
</dbReference>
<reference evidence="8 9" key="1">
    <citation type="journal article" date="2015" name="Stand. Genomic Sci.">
        <title>Genomic Encyclopedia of Bacterial and Archaeal Type Strains, Phase III: the genomes of soil and plant-associated and newly described type strains.</title>
        <authorList>
            <person name="Whitman W.B."/>
            <person name="Woyke T."/>
            <person name="Klenk H.P."/>
            <person name="Zhou Y."/>
            <person name="Lilburn T.G."/>
            <person name="Beck B.J."/>
            <person name="De Vos P."/>
            <person name="Vandamme P."/>
            <person name="Eisen J.A."/>
            <person name="Garrity G."/>
            <person name="Hugenholtz P."/>
            <person name="Kyrpides N.C."/>
        </authorList>
    </citation>
    <scope>NUCLEOTIDE SEQUENCE [LARGE SCALE GENOMIC DNA]</scope>
    <source>
        <strain evidence="8 9">CGMCC 1.10822</strain>
    </source>
</reference>
<dbReference type="GO" id="GO:0032259">
    <property type="term" value="P:methylation"/>
    <property type="evidence" value="ECO:0007669"/>
    <property type="project" value="UniProtKB-KW"/>
</dbReference>
<feature type="binding site" evidence="6">
    <location>
        <position position="78"/>
    </location>
    <ligand>
        <name>S-adenosyl-L-methionine</name>
        <dbReference type="ChEBI" id="CHEBI:59789"/>
    </ligand>
</feature>
<dbReference type="InterPro" id="IPR022641">
    <property type="entry name" value="CheR_N"/>
</dbReference>
<comment type="catalytic activity">
    <reaction evidence="1 5">
        <text>L-glutamyl-[protein] + S-adenosyl-L-methionine = [protein]-L-glutamate 5-O-methyl ester + S-adenosyl-L-homocysteine</text>
        <dbReference type="Rhea" id="RHEA:24452"/>
        <dbReference type="Rhea" id="RHEA-COMP:10208"/>
        <dbReference type="Rhea" id="RHEA-COMP:10311"/>
        <dbReference type="ChEBI" id="CHEBI:29973"/>
        <dbReference type="ChEBI" id="CHEBI:57856"/>
        <dbReference type="ChEBI" id="CHEBI:59789"/>
        <dbReference type="ChEBI" id="CHEBI:82795"/>
        <dbReference type="EC" id="2.1.1.80"/>
    </reaction>
</comment>
<dbReference type="OrthoDB" id="9816309at2"/>
<feature type="binding site" evidence="6">
    <location>
        <position position="76"/>
    </location>
    <ligand>
        <name>S-adenosyl-L-methionine</name>
        <dbReference type="ChEBI" id="CHEBI:59789"/>
    </ligand>
</feature>
<evidence type="ECO:0000259" key="7">
    <source>
        <dbReference type="PROSITE" id="PS50123"/>
    </source>
</evidence>
<dbReference type="InterPro" id="IPR022642">
    <property type="entry name" value="CheR_C"/>
</dbReference>
<dbReference type="PROSITE" id="PS50123">
    <property type="entry name" value="CHER"/>
    <property type="match status" value="1"/>
</dbReference>
<organism evidence="8 9">
    <name type="scientific">Pseudoduganella lurida</name>
    <dbReference type="NCBI Taxonomy" id="1036180"/>
    <lineage>
        <taxon>Bacteria</taxon>
        <taxon>Pseudomonadati</taxon>
        <taxon>Pseudomonadota</taxon>
        <taxon>Betaproteobacteria</taxon>
        <taxon>Burkholderiales</taxon>
        <taxon>Oxalobacteraceae</taxon>
        <taxon>Telluria group</taxon>
        <taxon>Pseudoduganella</taxon>
    </lineage>
</organism>
<sequence>MTAIAISEREFAQFQRFILDIAGITMSDAKKALVSGRLAKRLHHFGLDSYDAYFAMLSDGHHADETQIAVDLLTTNETYFFREARHFDLLRQAALQAQPGLRAGAPFRVWSAACSSGEEPYSIAMVLADVLGNAPWEVVASDISTRVLERARIGHYPMERASHVPPAYLKRFCLKGIAEQAGTLLVDRALRQRVQFRQVNLNTQLPGDLGLYDVIFLRNVMIYFSADTKRQVVARVTSRLKPGAQFFIGHSESLHDISDAVQPVIPSVYRKAS</sequence>
<dbReference type="Proteomes" id="UP000318431">
    <property type="component" value="Unassembled WGS sequence"/>
</dbReference>
<dbReference type="RefSeq" id="WP_145651673.1">
    <property type="nucleotide sequence ID" value="NZ_VLLB01000009.1"/>
</dbReference>
<dbReference type="EC" id="2.1.1.80" evidence="5"/>
<feature type="domain" description="CheR-type methyltransferase" evidence="7">
    <location>
        <begin position="1"/>
        <end position="273"/>
    </location>
</feature>
<feature type="binding site" evidence="6">
    <location>
        <position position="119"/>
    </location>
    <ligand>
        <name>S-adenosyl-L-methionine</name>
        <dbReference type="ChEBI" id="CHEBI:59789"/>
    </ligand>
</feature>
<dbReference type="PRINTS" id="PR00996">
    <property type="entry name" value="CHERMTFRASE"/>
</dbReference>
<feature type="binding site" evidence="6">
    <location>
        <position position="142"/>
    </location>
    <ligand>
        <name>S-adenosyl-L-methionine</name>
        <dbReference type="ChEBI" id="CHEBI:59789"/>
    </ligand>
</feature>
<keyword evidence="3 5" id="KW-0808">Transferase</keyword>
<dbReference type="AlphaFoldDB" id="A0A562QZ67"/>
<dbReference type="SUPFAM" id="SSF47757">
    <property type="entry name" value="Chemotaxis receptor methyltransferase CheR, N-terminal domain"/>
    <property type="match status" value="1"/>
</dbReference>
<feature type="binding site" evidence="6">
    <location>
        <begin position="200"/>
        <end position="201"/>
    </location>
    <ligand>
        <name>S-adenosyl-L-methionine</name>
        <dbReference type="ChEBI" id="CHEBI:59789"/>
    </ligand>
</feature>
<evidence type="ECO:0000256" key="3">
    <source>
        <dbReference type="ARBA" id="ARBA00022679"/>
    </source>
</evidence>